<sequence length="194" mass="21344">MKRRKTSNMVFIIVISLLLLISGVGIYQHFTGDSKTSQESSTASSSTAPSSSEVASETTDEKNYRTAKLKLEHPYTEADETSQTAVKEAFNTAITAIQEAQQVPNVTGTYENHLMMTSDAMAQTFAMALLVNHYQYQGNQLEVTKAENDDVVQFLVVLTKENEDNCYFIGNFNTTVNQIQLKAYVGGNIGATFG</sequence>
<dbReference type="RefSeq" id="WP_099421097.1">
    <property type="nucleotide sequence ID" value="NZ_PEBN01000013.1"/>
</dbReference>
<reference evidence="2 3" key="1">
    <citation type="submission" date="2017-10" db="EMBL/GenBank/DDBJ databases">
        <title>Whole-genome sequence of three Streptococcus macedonicus strains isolated from Italian cheeses of the Veneto region.</title>
        <authorList>
            <person name="Treu L."/>
            <person name="De Diego-Diaz B."/>
            <person name="Papadimitriou K."/>
            <person name="Tsakalidou E."/>
            <person name="Corich V."/>
            <person name="Giacomini A."/>
        </authorList>
    </citation>
    <scope>NUCLEOTIDE SEQUENCE [LARGE SCALE GENOMIC DNA]</scope>
    <source>
        <strain evidence="2 3">19AS</strain>
    </source>
</reference>
<proteinExistence type="predicted"/>
<evidence type="ECO:0000313" key="3">
    <source>
        <dbReference type="Proteomes" id="UP000221763"/>
    </source>
</evidence>
<evidence type="ECO:0000256" key="1">
    <source>
        <dbReference type="SAM" id="MobiDB-lite"/>
    </source>
</evidence>
<dbReference type="AlphaFoldDB" id="A0AAP8FZB1"/>
<protein>
    <recommendedName>
        <fullName evidence="4">Signal peptide containing protein</fullName>
    </recommendedName>
</protein>
<comment type="caution">
    <text evidence="2">The sequence shown here is derived from an EMBL/GenBank/DDBJ whole genome shotgun (WGS) entry which is preliminary data.</text>
</comment>
<accession>A0AAP8FZB1</accession>
<feature type="region of interest" description="Disordered" evidence="1">
    <location>
        <begin position="32"/>
        <end position="63"/>
    </location>
</feature>
<evidence type="ECO:0008006" key="4">
    <source>
        <dbReference type="Google" id="ProtNLM"/>
    </source>
</evidence>
<evidence type="ECO:0000313" key="2">
    <source>
        <dbReference type="EMBL" id="PHV58397.1"/>
    </source>
</evidence>
<dbReference type="Proteomes" id="UP000221763">
    <property type="component" value="Unassembled WGS sequence"/>
</dbReference>
<organism evidence="2 3">
    <name type="scientific">Streptococcus macedonicus</name>
    <name type="common">Streptococcus gallolyticus macedonicus</name>
    <dbReference type="NCBI Taxonomy" id="59310"/>
    <lineage>
        <taxon>Bacteria</taxon>
        <taxon>Bacillati</taxon>
        <taxon>Bacillota</taxon>
        <taxon>Bacilli</taxon>
        <taxon>Lactobacillales</taxon>
        <taxon>Streptococcaceae</taxon>
        <taxon>Streptococcus</taxon>
    </lineage>
</organism>
<feature type="compositionally biased region" description="Low complexity" evidence="1">
    <location>
        <begin position="34"/>
        <end position="57"/>
    </location>
</feature>
<gene>
    <name evidence="2" type="ORF">CS009_02495</name>
</gene>
<dbReference type="EMBL" id="PEBN01000013">
    <property type="protein sequence ID" value="PHV58397.1"/>
    <property type="molecule type" value="Genomic_DNA"/>
</dbReference>
<name>A0AAP8FZB1_STRMC</name>